<dbReference type="AlphaFoldDB" id="A0A8T2UHP9"/>
<gene>
    <name evidence="1" type="ORF">KP509_07G096500</name>
</gene>
<name>A0A8T2UHP9_CERRI</name>
<dbReference type="EMBL" id="CM035412">
    <property type="protein sequence ID" value="KAH7434000.1"/>
    <property type="molecule type" value="Genomic_DNA"/>
</dbReference>
<evidence type="ECO:0000313" key="1">
    <source>
        <dbReference type="EMBL" id="KAH7434000.1"/>
    </source>
</evidence>
<keyword evidence="2" id="KW-1185">Reference proteome</keyword>
<evidence type="ECO:0000313" key="2">
    <source>
        <dbReference type="Proteomes" id="UP000825935"/>
    </source>
</evidence>
<reference evidence="1" key="1">
    <citation type="submission" date="2021-08" db="EMBL/GenBank/DDBJ databases">
        <title>WGS assembly of Ceratopteris richardii.</title>
        <authorList>
            <person name="Marchant D.B."/>
            <person name="Chen G."/>
            <person name="Jenkins J."/>
            <person name="Shu S."/>
            <person name="Leebens-Mack J."/>
            <person name="Grimwood J."/>
            <person name="Schmutz J."/>
            <person name="Soltis P."/>
            <person name="Soltis D."/>
            <person name="Chen Z.-H."/>
        </authorList>
    </citation>
    <scope>NUCLEOTIDE SEQUENCE</scope>
    <source>
        <strain evidence="1">Whitten #5841</strain>
        <tissue evidence="1">Leaf</tissue>
    </source>
</reference>
<protein>
    <submittedName>
        <fullName evidence="1">Uncharacterized protein</fullName>
    </submittedName>
</protein>
<proteinExistence type="predicted"/>
<accession>A0A8T2UHP9</accession>
<comment type="caution">
    <text evidence="1">The sequence shown here is derived from an EMBL/GenBank/DDBJ whole genome shotgun (WGS) entry which is preliminary data.</text>
</comment>
<sequence length="144" mass="16342">MGNDERYFCKLPIIIRSGYLCGSFHRHQQPHLLRVPGAPHIQHCHAWLYPPPLSFLPLPLSPFPSLRAAIVGETKAEALSETKRKSEMDLGVLWAKAFHDHDSCTRLFPEIMAYCFPGIRNVDCFSATSTSVSFVFSTTCRKRH</sequence>
<dbReference type="Proteomes" id="UP000825935">
    <property type="component" value="Chromosome 7"/>
</dbReference>
<organism evidence="1 2">
    <name type="scientific">Ceratopteris richardii</name>
    <name type="common">Triangle waterfern</name>
    <dbReference type="NCBI Taxonomy" id="49495"/>
    <lineage>
        <taxon>Eukaryota</taxon>
        <taxon>Viridiplantae</taxon>
        <taxon>Streptophyta</taxon>
        <taxon>Embryophyta</taxon>
        <taxon>Tracheophyta</taxon>
        <taxon>Polypodiopsida</taxon>
        <taxon>Polypodiidae</taxon>
        <taxon>Polypodiales</taxon>
        <taxon>Pteridineae</taxon>
        <taxon>Pteridaceae</taxon>
        <taxon>Parkerioideae</taxon>
        <taxon>Ceratopteris</taxon>
    </lineage>
</organism>